<dbReference type="InterPro" id="IPR006554">
    <property type="entry name" value="Helicase-like_DEXD_c2"/>
</dbReference>
<evidence type="ECO:0000256" key="12">
    <source>
        <dbReference type="ARBA" id="ARBA00023014"/>
    </source>
</evidence>
<dbReference type="InterPro" id="IPR006555">
    <property type="entry name" value="ATP-dep_Helicase_C"/>
</dbReference>
<dbReference type="GO" id="GO:0003678">
    <property type="term" value="F:DNA helicase activity"/>
    <property type="evidence" value="ECO:0007669"/>
    <property type="project" value="InterPro"/>
</dbReference>
<dbReference type="NCBIfam" id="TIGR00604">
    <property type="entry name" value="rad3"/>
    <property type="match status" value="1"/>
</dbReference>
<dbReference type="PROSITE" id="PS00690">
    <property type="entry name" value="DEAH_ATP_HELICASE"/>
    <property type="match status" value="1"/>
</dbReference>
<dbReference type="FunFam" id="3.40.50.300:FF:000731">
    <property type="entry name" value="Fanconi anemia group J protein homolog"/>
    <property type="match status" value="1"/>
</dbReference>
<dbReference type="AlphaFoldDB" id="A0A9C7Q039"/>
<evidence type="ECO:0000256" key="9">
    <source>
        <dbReference type="ARBA" id="ARBA00022806"/>
    </source>
</evidence>
<dbReference type="InterPro" id="IPR045028">
    <property type="entry name" value="DinG/Rad3-like"/>
</dbReference>
<evidence type="ECO:0000256" key="18">
    <source>
        <dbReference type="SAM" id="MobiDB-lite"/>
    </source>
</evidence>
<evidence type="ECO:0000256" key="4">
    <source>
        <dbReference type="ARBA" id="ARBA00022485"/>
    </source>
</evidence>
<feature type="region of interest" description="Disordered" evidence="18">
    <location>
        <begin position="121"/>
        <end position="161"/>
    </location>
</feature>
<dbReference type="OrthoDB" id="19182at2759"/>
<dbReference type="PROSITE" id="PS51193">
    <property type="entry name" value="HELICASE_ATP_BIND_2"/>
    <property type="match status" value="1"/>
</dbReference>
<comment type="subcellular location">
    <subcellularLocation>
        <location evidence="2">Nucleus</location>
    </subcellularLocation>
</comment>
<organism evidence="20 21">
    <name type="scientific">Galdieria partita</name>
    <dbReference type="NCBI Taxonomy" id="83374"/>
    <lineage>
        <taxon>Eukaryota</taxon>
        <taxon>Rhodophyta</taxon>
        <taxon>Bangiophyceae</taxon>
        <taxon>Galdieriales</taxon>
        <taxon>Galdieriaceae</taxon>
        <taxon>Galdieria</taxon>
    </lineage>
</organism>
<dbReference type="SMART" id="SM00491">
    <property type="entry name" value="HELICc2"/>
    <property type="match status" value="1"/>
</dbReference>
<dbReference type="GO" id="GO:0046872">
    <property type="term" value="F:metal ion binding"/>
    <property type="evidence" value="ECO:0007669"/>
    <property type="project" value="UniProtKB-KW"/>
</dbReference>
<dbReference type="GO" id="GO:0005634">
    <property type="term" value="C:nucleus"/>
    <property type="evidence" value="ECO:0007669"/>
    <property type="project" value="UniProtKB-SubCell"/>
</dbReference>
<evidence type="ECO:0000256" key="5">
    <source>
        <dbReference type="ARBA" id="ARBA00022723"/>
    </source>
</evidence>
<keyword evidence="12" id="KW-0411">Iron-sulfur</keyword>
<keyword evidence="11" id="KW-0408">Iron</keyword>
<evidence type="ECO:0000256" key="8">
    <source>
        <dbReference type="ARBA" id="ARBA00022801"/>
    </source>
</evidence>
<evidence type="ECO:0000256" key="13">
    <source>
        <dbReference type="ARBA" id="ARBA00023204"/>
    </source>
</evidence>
<dbReference type="EMBL" id="BQMJ01000045">
    <property type="protein sequence ID" value="GJQ13595.1"/>
    <property type="molecule type" value="Genomic_DNA"/>
</dbReference>
<dbReference type="InterPro" id="IPR014013">
    <property type="entry name" value="Helic_SF1/SF2_ATP-bd_DinG/Rad3"/>
</dbReference>
<keyword evidence="5" id="KW-0479">Metal-binding</keyword>
<dbReference type="GO" id="GO:0003677">
    <property type="term" value="F:DNA binding"/>
    <property type="evidence" value="ECO:0007669"/>
    <property type="project" value="InterPro"/>
</dbReference>
<dbReference type="GO" id="GO:1990918">
    <property type="term" value="P:double-strand break repair involved in meiotic recombination"/>
    <property type="evidence" value="ECO:0007669"/>
    <property type="project" value="TreeGrafter"/>
</dbReference>
<gene>
    <name evidence="20" type="ORF">GpartN1_g5386.t1</name>
</gene>
<sequence length="810" mass="93037">MPFQIYGTEIEFPCEPYPVQFVLMEKILRACENSQNALLESPTGTGKSLALLCAVLAWQNKTKNKLQQEKKEKENIGKERFAAAVERYRNKGTKHPLIETFQDNQNICDIKTTDMETCTEETSLSSDDDFQQLTSTNKTMDSESSDWRDIDEGDNSPASDMEIVPPKIFFATRTHAQIDQVVQELRRTSYRPRMDILGSRNRYCIHNKVVRSQNKNEECKKLLEERSCPYAFGIEKIHNVKELSKNHIQQVWDIEDLVRIGKRHNLCPYFASQELMKRAELIFCPYSYLLDPVVRNAMQVELSNSVVILDEAHNIEDVCREAASCEVSIEELEQVRTELETLEMNPNTAMGRHLSLVNSFVSGVISWCHEQDAQQKLVADKNDFEKETLSFHGKLLLEALESCGVTQAIYSELRHSLSRITNTELFLSEEETKKKRIAPLAEWASIILERLMCPLEFIFNSSVDRSDDFLLVLMKSRKGTMWSFKLCIWCFNPAVSFSYLESHSRCIVLTSGTLTPMDSFSSELGIHFDIVNSLPHVIDVRNQVCAVASSCGPHSVEYDSTFAASNSIAYHDCLGQSILEYCHVIPDGVICFFPSYRLLESVVRRWRQSGCWKKLESCKQVFIEPCQNDRVQLSHILPSYYHAIHKKQGALFLAVCRGKVSEGIDFKDEFARGVIIVGLPFPNLRDLQVIQKKEYNDRYSASRKLLSGQRWYALQAFRSLNQAIGRCIRHKNDYGVIILLDKRYTRKETLSNLPKWLAQQIRMATCHEEAIAMISRFIPQIQVAPTPFTRRSLGNKVLQQKVNQYLRGRE</sequence>
<dbReference type="SUPFAM" id="SSF52540">
    <property type="entry name" value="P-loop containing nucleoside triphosphate hydrolases"/>
    <property type="match status" value="2"/>
</dbReference>
<reference evidence="20" key="1">
    <citation type="journal article" date="2022" name="Proc. Natl. Acad. Sci. U.S.A.">
        <title>Life cycle and functional genomics of the unicellular red alga Galdieria for elucidating algal and plant evolution and industrial use.</title>
        <authorList>
            <person name="Hirooka S."/>
            <person name="Itabashi T."/>
            <person name="Ichinose T.M."/>
            <person name="Onuma R."/>
            <person name="Fujiwara T."/>
            <person name="Yamashita S."/>
            <person name="Jong L.W."/>
            <person name="Tomita R."/>
            <person name="Iwane A.H."/>
            <person name="Miyagishima S.Y."/>
        </authorList>
    </citation>
    <scope>NUCLEOTIDE SEQUENCE</scope>
    <source>
        <strain evidence="20">NBRC 102759</strain>
    </source>
</reference>
<evidence type="ECO:0000313" key="20">
    <source>
        <dbReference type="EMBL" id="GJQ13595.1"/>
    </source>
</evidence>
<dbReference type="Proteomes" id="UP001061958">
    <property type="component" value="Unassembled WGS sequence"/>
</dbReference>
<keyword evidence="21" id="KW-1185">Reference proteome</keyword>
<comment type="caution">
    <text evidence="20">The sequence shown here is derived from an EMBL/GenBank/DDBJ whole genome shotgun (WGS) entry which is preliminary data.</text>
</comment>
<evidence type="ECO:0000256" key="16">
    <source>
        <dbReference type="ARBA" id="ARBA00082714"/>
    </source>
</evidence>
<evidence type="ECO:0000256" key="17">
    <source>
        <dbReference type="SAM" id="Coils"/>
    </source>
</evidence>
<keyword evidence="6" id="KW-0547">Nucleotide-binding</keyword>
<keyword evidence="8" id="KW-0378">Hydrolase</keyword>
<dbReference type="GO" id="GO:0051539">
    <property type="term" value="F:4 iron, 4 sulfur cluster binding"/>
    <property type="evidence" value="ECO:0007669"/>
    <property type="project" value="UniProtKB-KW"/>
</dbReference>
<keyword evidence="17" id="KW-0175">Coiled coil</keyword>
<comment type="similarity">
    <text evidence="3">Belongs to the DEAD box helicase family. DEAH subfamily.</text>
</comment>
<evidence type="ECO:0000256" key="6">
    <source>
        <dbReference type="ARBA" id="ARBA00022741"/>
    </source>
</evidence>
<dbReference type="SMART" id="SM00488">
    <property type="entry name" value="DEXDc2"/>
    <property type="match status" value="1"/>
</dbReference>
<protein>
    <recommendedName>
        <fullName evidence="16">DNA 5'-3' helicase FANCJ</fullName>
    </recommendedName>
</protein>
<reference evidence="20" key="2">
    <citation type="submission" date="2022-01" db="EMBL/GenBank/DDBJ databases">
        <authorList>
            <person name="Hirooka S."/>
            <person name="Miyagishima S.Y."/>
        </authorList>
    </citation>
    <scope>NUCLEOTIDE SEQUENCE</scope>
    <source>
        <strain evidence="20">NBRC 102759</strain>
    </source>
</reference>
<name>A0A9C7Q039_9RHOD</name>
<dbReference type="PANTHER" id="PTHR11472:SF47">
    <property type="entry name" value="FANCONI ANEMIA GROUP J PROTEIN"/>
    <property type="match status" value="1"/>
</dbReference>
<comment type="cofactor">
    <cofactor evidence="1">
        <name>[4Fe-4S] cluster</name>
        <dbReference type="ChEBI" id="CHEBI:49883"/>
    </cofactor>
</comment>
<evidence type="ECO:0000256" key="3">
    <source>
        <dbReference type="ARBA" id="ARBA00008792"/>
    </source>
</evidence>
<keyword evidence="15" id="KW-0539">Nucleus</keyword>
<keyword evidence="14" id="KW-0413">Isomerase</keyword>
<evidence type="ECO:0000256" key="11">
    <source>
        <dbReference type="ARBA" id="ARBA00023004"/>
    </source>
</evidence>
<dbReference type="Gene3D" id="3.40.50.300">
    <property type="entry name" value="P-loop containing nucleotide triphosphate hydrolases"/>
    <property type="match status" value="3"/>
</dbReference>
<evidence type="ECO:0000256" key="14">
    <source>
        <dbReference type="ARBA" id="ARBA00023235"/>
    </source>
</evidence>
<evidence type="ECO:0000256" key="15">
    <source>
        <dbReference type="ARBA" id="ARBA00023242"/>
    </source>
</evidence>
<dbReference type="Pfam" id="PF13307">
    <property type="entry name" value="Helicase_C_2"/>
    <property type="match status" value="1"/>
</dbReference>
<keyword evidence="9" id="KW-0347">Helicase</keyword>
<evidence type="ECO:0000256" key="10">
    <source>
        <dbReference type="ARBA" id="ARBA00022840"/>
    </source>
</evidence>
<feature type="coiled-coil region" evidence="17">
    <location>
        <begin position="315"/>
        <end position="345"/>
    </location>
</feature>
<dbReference type="InterPro" id="IPR027417">
    <property type="entry name" value="P-loop_NTPase"/>
</dbReference>
<keyword evidence="13" id="KW-0234">DNA repair</keyword>
<dbReference type="PANTHER" id="PTHR11472">
    <property type="entry name" value="DNA REPAIR DEAD HELICASE RAD3/XP-D SUBFAMILY MEMBER"/>
    <property type="match status" value="1"/>
</dbReference>
<evidence type="ECO:0000256" key="7">
    <source>
        <dbReference type="ARBA" id="ARBA00022763"/>
    </source>
</evidence>
<evidence type="ECO:0000259" key="19">
    <source>
        <dbReference type="PROSITE" id="PS51193"/>
    </source>
</evidence>
<dbReference type="InterPro" id="IPR013020">
    <property type="entry name" value="Rad3/Chl1-like"/>
</dbReference>
<keyword evidence="4" id="KW-0004">4Fe-4S</keyword>
<evidence type="ECO:0000256" key="1">
    <source>
        <dbReference type="ARBA" id="ARBA00001966"/>
    </source>
</evidence>
<accession>A0A9C7Q039</accession>
<dbReference type="InterPro" id="IPR010614">
    <property type="entry name" value="RAD3-like_helicase_DEAD"/>
</dbReference>
<evidence type="ECO:0000313" key="21">
    <source>
        <dbReference type="Proteomes" id="UP001061958"/>
    </source>
</evidence>
<dbReference type="Pfam" id="PF06733">
    <property type="entry name" value="DEAD_2"/>
    <property type="match status" value="1"/>
</dbReference>
<keyword evidence="7" id="KW-0227">DNA damage</keyword>
<dbReference type="InterPro" id="IPR002464">
    <property type="entry name" value="DNA/RNA_helicase_DEAH_CS"/>
</dbReference>
<dbReference type="GO" id="GO:0005524">
    <property type="term" value="F:ATP binding"/>
    <property type="evidence" value="ECO:0007669"/>
    <property type="project" value="UniProtKB-KW"/>
</dbReference>
<dbReference type="GO" id="GO:0016818">
    <property type="term" value="F:hydrolase activity, acting on acid anhydrides, in phosphorus-containing anhydrides"/>
    <property type="evidence" value="ECO:0007669"/>
    <property type="project" value="InterPro"/>
</dbReference>
<dbReference type="GO" id="GO:0006289">
    <property type="term" value="P:nucleotide-excision repair"/>
    <property type="evidence" value="ECO:0007669"/>
    <property type="project" value="TreeGrafter"/>
</dbReference>
<feature type="domain" description="Helicase ATP-binding" evidence="19">
    <location>
        <begin position="6"/>
        <end position="380"/>
    </location>
</feature>
<keyword evidence="10" id="KW-0067">ATP-binding</keyword>
<dbReference type="CDD" id="cd18788">
    <property type="entry name" value="SF2_C_XPD"/>
    <property type="match status" value="1"/>
</dbReference>
<evidence type="ECO:0000256" key="2">
    <source>
        <dbReference type="ARBA" id="ARBA00004123"/>
    </source>
</evidence>
<proteinExistence type="inferred from homology"/>
<feature type="compositionally biased region" description="Polar residues" evidence="18">
    <location>
        <begin position="121"/>
        <end position="139"/>
    </location>
</feature>